<proteinExistence type="predicted"/>
<comment type="caution">
    <text evidence="1">The sequence shown here is derived from an EMBL/GenBank/DDBJ whole genome shotgun (WGS) entry which is preliminary data.</text>
</comment>
<dbReference type="EMBL" id="JACSGT010000003">
    <property type="protein sequence ID" value="MCF2221509.1"/>
    <property type="molecule type" value="Genomic_DNA"/>
</dbReference>
<dbReference type="RefSeq" id="WP_235132798.1">
    <property type="nucleotide sequence ID" value="NZ_JACSGT010000003.1"/>
</dbReference>
<accession>A0ABS9CAB4</accession>
<name>A0ABS9CAB4_9FLAO</name>
<evidence type="ECO:0000313" key="1">
    <source>
        <dbReference type="EMBL" id="MCF2221509.1"/>
    </source>
</evidence>
<dbReference type="Proteomes" id="UP001430374">
    <property type="component" value="Unassembled WGS sequence"/>
</dbReference>
<reference evidence="1" key="1">
    <citation type="submission" date="2021-08" db="EMBL/GenBank/DDBJ databases">
        <title>Complete genome sequence of Chryseobacterium sp strain PS-8.</title>
        <authorList>
            <person name="Das S.K."/>
        </authorList>
    </citation>
    <scope>NUCLEOTIDE SEQUENCE</scope>
    <source>
        <strain evidence="1">PS-8</strain>
    </source>
</reference>
<dbReference type="Gene3D" id="2.60.120.430">
    <property type="entry name" value="Galactose-binding lectin"/>
    <property type="match status" value="1"/>
</dbReference>
<sequence length="126" mass="15087">MKLEINQPKSFIIQSEKYWNEIDVEIQEGEVYTFTAEGNWKDLLMETDADGYTNWYMSLYNCFKRSRKNKWFALLGSLNKREDFLIGKNNKILFQHSGRLFCYANDVKGFYWNNFGKISLSIMRIH</sequence>
<protein>
    <submittedName>
        <fullName evidence="1">Uncharacterized protein</fullName>
    </submittedName>
</protein>
<organism evidence="1 2">
    <name type="scientific">Chryseobacterium indicum</name>
    <dbReference type="NCBI Taxonomy" id="2766954"/>
    <lineage>
        <taxon>Bacteria</taxon>
        <taxon>Pseudomonadati</taxon>
        <taxon>Bacteroidota</taxon>
        <taxon>Flavobacteriia</taxon>
        <taxon>Flavobacteriales</taxon>
        <taxon>Weeksellaceae</taxon>
        <taxon>Chryseobacterium group</taxon>
        <taxon>Chryseobacterium</taxon>
    </lineage>
</organism>
<keyword evidence="2" id="KW-1185">Reference proteome</keyword>
<gene>
    <name evidence="1" type="ORF">H9Q08_19775</name>
</gene>
<evidence type="ECO:0000313" key="2">
    <source>
        <dbReference type="Proteomes" id="UP001430374"/>
    </source>
</evidence>